<reference evidence="1" key="1">
    <citation type="submission" date="2018-05" db="EMBL/GenBank/DDBJ databases">
        <authorList>
            <person name="Lanie J.A."/>
            <person name="Ng W.-L."/>
            <person name="Kazmierczak K.M."/>
            <person name="Andrzejewski T.M."/>
            <person name="Davidsen T.M."/>
            <person name="Wayne K.J."/>
            <person name="Tettelin H."/>
            <person name="Glass J.I."/>
            <person name="Rusch D."/>
            <person name="Podicherti R."/>
            <person name="Tsui H.-C.T."/>
            <person name="Winkler M.E."/>
        </authorList>
    </citation>
    <scope>NUCLEOTIDE SEQUENCE</scope>
</reference>
<evidence type="ECO:0000313" key="1">
    <source>
        <dbReference type="EMBL" id="SVA56887.1"/>
    </source>
</evidence>
<name>A0A381WY85_9ZZZZ</name>
<sequence length="75" mass="8309">MKPAEKSFGMEAAIADAFGFVPSLHIVANQCVPAPIGCGKDITFESFRDELSVREFKISGMCQECQDKFFVEDDE</sequence>
<proteinExistence type="predicted"/>
<organism evidence="1">
    <name type="scientific">marine metagenome</name>
    <dbReference type="NCBI Taxonomy" id="408172"/>
    <lineage>
        <taxon>unclassified sequences</taxon>
        <taxon>metagenomes</taxon>
        <taxon>ecological metagenomes</taxon>
    </lineage>
</organism>
<protein>
    <submittedName>
        <fullName evidence="1">Uncharacterized protein</fullName>
    </submittedName>
</protein>
<accession>A0A381WY85</accession>
<dbReference type="EMBL" id="UINC01013121">
    <property type="protein sequence ID" value="SVA56887.1"/>
    <property type="molecule type" value="Genomic_DNA"/>
</dbReference>
<dbReference type="AlphaFoldDB" id="A0A381WY85"/>
<gene>
    <name evidence="1" type="ORF">METZ01_LOCUS109741</name>
</gene>